<feature type="active site" description="Charge relay system" evidence="7">
    <location>
        <position position="473"/>
    </location>
</feature>
<dbReference type="InterPro" id="IPR029058">
    <property type="entry name" value="AB_hydrolase_fold"/>
</dbReference>
<dbReference type="SUPFAM" id="SSF53474">
    <property type="entry name" value="alpha/beta-Hydrolases"/>
    <property type="match status" value="1"/>
</dbReference>
<dbReference type="GO" id="GO:0019695">
    <property type="term" value="P:choline metabolic process"/>
    <property type="evidence" value="ECO:0007669"/>
    <property type="project" value="TreeGrafter"/>
</dbReference>
<evidence type="ECO:0000256" key="5">
    <source>
        <dbReference type="ARBA" id="ARBA00023180"/>
    </source>
</evidence>
<keyword evidence="4" id="KW-1015">Disulfide bond</keyword>
<dbReference type="GO" id="GO:0005615">
    <property type="term" value="C:extracellular space"/>
    <property type="evidence" value="ECO:0007669"/>
    <property type="project" value="TreeGrafter"/>
</dbReference>
<dbReference type="InterPro" id="IPR050654">
    <property type="entry name" value="AChE-related_enzymes"/>
</dbReference>
<protein>
    <recommendedName>
        <fullName evidence="9">Carboxylesterase type B domain-containing protein</fullName>
    </recommendedName>
</protein>
<evidence type="ECO:0000256" key="1">
    <source>
        <dbReference type="ARBA" id="ARBA00005964"/>
    </source>
</evidence>
<dbReference type="GO" id="GO:0005886">
    <property type="term" value="C:plasma membrane"/>
    <property type="evidence" value="ECO:0007669"/>
    <property type="project" value="TreeGrafter"/>
</dbReference>
<comment type="catalytic activity">
    <reaction evidence="6">
        <text>acetylcholine + H2O = choline + acetate + H(+)</text>
        <dbReference type="Rhea" id="RHEA:17561"/>
        <dbReference type="ChEBI" id="CHEBI:15354"/>
        <dbReference type="ChEBI" id="CHEBI:15355"/>
        <dbReference type="ChEBI" id="CHEBI:15377"/>
        <dbReference type="ChEBI" id="CHEBI:15378"/>
        <dbReference type="ChEBI" id="CHEBI:30089"/>
        <dbReference type="EC" id="3.1.1.7"/>
    </reaction>
</comment>
<keyword evidence="2" id="KW-0719">Serine esterase</keyword>
<evidence type="ECO:0000256" key="6">
    <source>
        <dbReference type="ARBA" id="ARBA00048484"/>
    </source>
</evidence>
<feature type="chain" id="PRO_5043552014" description="Carboxylesterase type B domain-containing protein" evidence="8">
    <location>
        <begin position="36"/>
        <end position="557"/>
    </location>
</feature>
<feature type="domain" description="Carboxylesterase type B" evidence="9">
    <location>
        <begin position="40"/>
        <end position="549"/>
    </location>
</feature>
<dbReference type="AlphaFoldDB" id="A0AAV6UHX5"/>
<dbReference type="GO" id="GO:0003990">
    <property type="term" value="F:acetylcholinesterase activity"/>
    <property type="evidence" value="ECO:0007669"/>
    <property type="project" value="UniProtKB-EC"/>
</dbReference>
<comment type="similarity">
    <text evidence="1">Belongs to the type-B carboxylesterase/lipase family.</text>
</comment>
<dbReference type="PANTHER" id="PTHR43918:SF4">
    <property type="entry name" value="CARBOXYLIC ESTER HYDROLASE"/>
    <property type="match status" value="1"/>
</dbReference>
<sequence>MISCAVMAVVGFVKMMGQISLIALWIAVFLTHGSADNGKTEVNTPLGKIIGKTVDFNGISVKTYQGISFVKPPVGDLRFKKPQPVEPWGDVPFVADHLPPGCVQYSSNPFPWLDDLPGQSLDCLYLNVWAPADAGPSCQKPVMFFMHGGGFRIGSSRLDYYDGRTLAALGDVVVVTTNVRLGVEGFLYAGTEDAPGNMGLYDLLEALKWTNTYIENFGGNRDSITYFGQSSGAIAGGMLMTSPLARNLFARAIFQSGSTANLDGEVNDRDFELSQGVAKAVNCTPGEQTLSNDPEKVIACLRGKDALELAKTVGRVSDNPQRGLYPRFDDEILPTNARQQIIQGNFTNIDILIGNNKDEGSTMITKANKEIFGFFGDKTDRVNKSLGEQLVRSSFKGFRGVDAVVEHYLGSVIEDDEKEVLQQVLTASGDYARLCPCTYLADSVAANGNRVYYYQFTHRPTPTPWAPWMGVVHFDETPFVFGYPLRYPENYSEDERDLSRRMIAIWTGFAKNGTLKNWPLYSRSNPNYRTFDTNDENFGTGPHLDNCNFFRSYFGFL</sequence>
<evidence type="ECO:0000256" key="8">
    <source>
        <dbReference type="SAM" id="SignalP"/>
    </source>
</evidence>
<proteinExistence type="inferred from homology"/>
<evidence type="ECO:0000256" key="4">
    <source>
        <dbReference type="ARBA" id="ARBA00023157"/>
    </source>
</evidence>
<reference evidence="10 11" key="1">
    <citation type="journal article" date="2022" name="Nat. Ecol. Evol.">
        <title>A masculinizing supergene underlies an exaggerated male reproductive morph in a spider.</title>
        <authorList>
            <person name="Hendrickx F."/>
            <person name="De Corte Z."/>
            <person name="Sonet G."/>
            <person name="Van Belleghem S.M."/>
            <person name="Kostlbacher S."/>
            <person name="Vangestel C."/>
        </authorList>
    </citation>
    <scope>NUCLEOTIDE SEQUENCE [LARGE SCALE GENOMIC DNA]</scope>
    <source>
        <strain evidence="10">W744_W776</strain>
    </source>
</reference>
<dbReference type="EMBL" id="JAFNEN010000442">
    <property type="protein sequence ID" value="KAG8182896.1"/>
    <property type="molecule type" value="Genomic_DNA"/>
</dbReference>
<dbReference type="GO" id="GO:0006581">
    <property type="term" value="P:acetylcholine catabolic process"/>
    <property type="evidence" value="ECO:0007669"/>
    <property type="project" value="TreeGrafter"/>
</dbReference>
<evidence type="ECO:0000256" key="7">
    <source>
        <dbReference type="PIRSR" id="PIRSR600997-1"/>
    </source>
</evidence>
<dbReference type="PRINTS" id="PR00878">
    <property type="entry name" value="CHOLNESTRASE"/>
</dbReference>
<dbReference type="Proteomes" id="UP000827092">
    <property type="component" value="Unassembled WGS sequence"/>
</dbReference>
<organism evidence="10 11">
    <name type="scientific">Oedothorax gibbosus</name>
    <dbReference type="NCBI Taxonomy" id="931172"/>
    <lineage>
        <taxon>Eukaryota</taxon>
        <taxon>Metazoa</taxon>
        <taxon>Ecdysozoa</taxon>
        <taxon>Arthropoda</taxon>
        <taxon>Chelicerata</taxon>
        <taxon>Arachnida</taxon>
        <taxon>Araneae</taxon>
        <taxon>Araneomorphae</taxon>
        <taxon>Entelegynae</taxon>
        <taxon>Araneoidea</taxon>
        <taxon>Linyphiidae</taxon>
        <taxon>Erigoninae</taxon>
        <taxon>Oedothorax</taxon>
    </lineage>
</organism>
<dbReference type="PANTHER" id="PTHR43918">
    <property type="entry name" value="ACETYLCHOLINESTERASE"/>
    <property type="match status" value="1"/>
</dbReference>
<name>A0AAV6UHX5_9ARAC</name>
<keyword evidence="5" id="KW-0325">Glycoprotein</keyword>
<feature type="active site" description="Charge relay system" evidence="7">
    <location>
        <position position="359"/>
    </location>
</feature>
<feature type="active site" description="Acyl-ester intermediate" evidence="7">
    <location>
        <position position="230"/>
    </location>
</feature>
<dbReference type="InterPro" id="IPR000997">
    <property type="entry name" value="Cholinesterase"/>
</dbReference>
<evidence type="ECO:0000313" key="11">
    <source>
        <dbReference type="Proteomes" id="UP000827092"/>
    </source>
</evidence>
<dbReference type="InterPro" id="IPR002018">
    <property type="entry name" value="CarbesteraseB"/>
</dbReference>
<dbReference type="Pfam" id="PF00135">
    <property type="entry name" value="COesterase"/>
    <property type="match status" value="1"/>
</dbReference>
<accession>A0AAV6UHX5</accession>
<comment type="caution">
    <text evidence="10">The sequence shown here is derived from an EMBL/GenBank/DDBJ whole genome shotgun (WGS) entry which is preliminary data.</text>
</comment>
<keyword evidence="3" id="KW-0378">Hydrolase</keyword>
<keyword evidence="8" id="KW-0732">Signal</keyword>
<dbReference type="Gene3D" id="3.40.50.1820">
    <property type="entry name" value="alpha/beta hydrolase"/>
    <property type="match status" value="1"/>
</dbReference>
<evidence type="ECO:0000256" key="2">
    <source>
        <dbReference type="ARBA" id="ARBA00022487"/>
    </source>
</evidence>
<evidence type="ECO:0000259" key="9">
    <source>
        <dbReference type="Pfam" id="PF00135"/>
    </source>
</evidence>
<keyword evidence="11" id="KW-1185">Reference proteome</keyword>
<evidence type="ECO:0000313" key="10">
    <source>
        <dbReference type="EMBL" id="KAG8182896.1"/>
    </source>
</evidence>
<feature type="signal peptide" evidence="8">
    <location>
        <begin position="1"/>
        <end position="35"/>
    </location>
</feature>
<evidence type="ECO:0000256" key="3">
    <source>
        <dbReference type="ARBA" id="ARBA00022801"/>
    </source>
</evidence>
<gene>
    <name evidence="10" type="ORF">JTE90_004260</name>
</gene>